<sequence length="99" mass="11029">MRIEQSPPYVVKIRGSEPAAAAQAAPAREQNRTAQGPVQEVVIFSPRMREIAALREQLSALPEVRTEMVALAKQQMQYGPYRIDPDEVAQKLVDSLKRG</sequence>
<dbReference type="GO" id="GO:0045892">
    <property type="term" value="P:negative regulation of DNA-templated transcription"/>
    <property type="evidence" value="ECO:0007669"/>
    <property type="project" value="InterPro"/>
</dbReference>
<organism evidence="10 11">
    <name type="scientific">Citrifermentans bremense</name>
    <dbReference type="NCBI Taxonomy" id="60035"/>
    <lineage>
        <taxon>Bacteria</taxon>
        <taxon>Pseudomonadati</taxon>
        <taxon>Thermodesulfobacteriota</taxon>
        <taxon>Desulfuromonadia</taxon>
        <taxon>Geobacterales</taxon>
        <taxon>Geobacteraceae</taxon>
        <taxon>Citrifermentans</taxon>
    </lineage>
</organism>
<keyword evidence="5" id="KW-0805">Transcription regulation</keyword>
<gene>
    <name evidence="10" type="ORF">GEOBRER4_n3792</name>
</gene>
<evidence type="ECO:0000313" key="11">
    <source>
        <dbReference type="Proteomes" id="UP000515472"/>
    </source>
</evidence>
<dbReference type="InterPro" id="IPR035890">
    <property type="entry name" value="Anti-sigma-28_factor_FlgM_sf"/>
</dbReference>
<dbReference type="SUPFAM" id="SSF101498">
    <property type="entry name" value="Anti-sigma factor FlgM"/>
    <property type="match status" value="1"/>
</dbReference>
<evidence type="ECO:0000256" key="5">
    <source>
        <dbReference type="ARBA" id="ARBA00023015"/>
    </source>
</evidence>
<name>A0A6S6M3C3_9BACT</name>
<keyword evidence="11" id="KW-1185">Reference proteome</keyword>
<protein>
    <recommendedName>
        <fullName evidence="2">Negative regulator of flagellin synthesis</fullName>
    </recommendedName>
    <alternativeName>
        <fullName evidence="8">Anti-sigma-28 factor</fullName>
    </alternativeName>
</protein>
<dbReference type="RefSeq" id="WP_185243502.1">
    <property type="nucleotide sequence ID" value="NZ_AP023213.1"/>
</dbReference>
<dbReference type="GO" id="GO:0044781">
    <property type="term" value="P:bacterial-type flagellum organization"/>
    <property type="evidence" value="ECO:0007669"/>
    <property type="project" value="UniProtKB-KW"/>
</dbReference>
<keyword evidence="6" id="KW-0804">Transcription</keyword>
<comment type="similarity">
    <text evidence="1">Belongs to the FlgM family.</text>
</comment>
<dbReference type="NCBIfam" id="TIGR03824">
    <property type="entry name" value="FlgM_jcvi"/>
    <property type="match status" value="1"/>
</dbReference>
<evidence type="ECO:0000256" key="4">
    <source>
        <dbReference type="ARBA" id="ARBA00022795"/>
    </source>
</evidence>
<comment type="function">
    <text evidence="7">Responsible for the coupling of flagellin expression to flagellar assembly by preventing expression of the flagellin genes when a component of the middle class of proteins is defective. It negatively regulates flagellar genes by inhibiting the activity of FliA by directly binding to FliA.</text>
</comment>
<keyword evidence="3" id="KW-0678">Repressor</keyword>
<dbReference type="InterPro" id="IPR007412">
    <property type="entry name" value="FlgM"/>
</dbReference>
<dbReference type="InterPro" id="IPR031316">
    <property type="entry name" value="FlgM_C"/>
</dbReference>
<evidence type="ECO:0000259" key="9">
    <source>
        <dbReference type="Pfam" id="PF04316"/>
    </source>
</evidence>
<reference evidence="10 11" key="1">
    <citation type="submission" date="2020-06" db="EMBL/GenBank/DDBJ databases">
        <title>Interaction of electrochemicaly active bacteria, Geobacter bremensis R4 on different carbon anode.</title>
        <authorList>
            <person name="Meng L."/>
            <person name="Yoshida N."/>
        </authorList>
    </citation>
    <scope>NUCLEOTIDE SEQUENCE [LARGE SCALE GENOMIC DNA]</scope>
    <source>
        <strain evidence="10 11">R4</strain>
    </source>
</reference>
<evidence type="ECO:0000256" key="7">
    <source>
        <dbReference type="ARBA" id="ARBA00024739"/>
    </source>
</evidence>
<proteinExistence type="inferred from homology"/>
<dbReference type="EMBL" id="AP023213">
    <property type="protein sequence ID" value="BCG48897.1"/>
    <property type="molecule type" value="Genomic_DNA"/>
</dbReference>
<evidence type="ECO:0000256" key="2">
    <source>
        <dbReference type="ARBA" id="ARBA00017823"/>
    </source>
</evidence>
<dbReference type="KEGG" id="gbn:GEOBRER4_36470"/>
<dbReference type="Pfam" id="PF04316">
    <property type="entry name" value="FlgM"/>
    <property type="match status" value="1"/>
</dbReference>
<evidence type="ECO:0000256" key="8">
    <source>
        <dbReference type="ARBA" id="ARBA00030117"/>
    </source>
</evidence>
<accession>A0A6S6M3C3</accession>
<dbReference type="Proteomes" id="UP000515472">
    <property type="component" value="Chromosome"/>
</dbReference>
<dbReference type="AlphaFoldDB" id="A0A6S6M3C3"/>
<evidence type="ECO:0000256" key="1">
    <source>
        <dbReference type="ARBA" id="ARBA00005322"/>
    </source>
</evidence>
<feature type="domain" description="Anti-sigma-28 factor FlgM C-terminal" evidence="9">
    <location>
        <begin position="42"/>
        <end position="94"/>
    </location>
</feature>
<evidence type="ECO:0000256" key="3">
    <source>
        <dbReference type="ARBA" id="ARBA00022491"/>
    </source>
</evidence>
<evidence type="ECO:0000256" key="6">
    <source>
        <dbReference type="ARBA" id="ARBA00023163"/>
    </source>
</evidence>
<keyword evidence="4" id="KW-1005">Bacterial flagellum biogenesis</keyword>
<evidence type="ECO:0000313" key="10">
    <source>
        <dbReference type="EMBL" id="BCG48897.1"/>
    </source>
</evidence>